<reference evidence="1" key="1">
    <citation type="journal article" date="2014" name="Front. Microbiol.">
        <title>High frequency of phylogenetically diverse reductive dehalogenase-homologous genes in deep subseafloor sedimentary metagenomes.</title>
        <authorList>
            <person name="Kawai M."/>
            <person name="Futagami T."/>
            <person name="Toyoda A."/>
            <person name="Takaki Y."/>
            <person name="Nishi S."/>
            <person name="Hori S."/>
            <person name="Arai W."/>
            <person name="Tsubouchi T."/>
            <person name="Morono Y."/>
            <person name="Uchiyama I."/>
            <person name="Ito T."/>
            <person name="Fujiyama A."/>
            <person name="Inagaki F."/>
            <person name="Takami H."/>
        </authorList>
    </citation>
    <scope>NUCLEOTIDE SEQUENCE</scope>
    <source>
        <strain evidence="1">Expedition CK06-06</strain>
    </source>
</reference>
<proteinExistence type="predicted"/>
<name>X1CQR0_9ZZZZ</name>
<dbReference type="EMBL" id="BART01021287">
    <property type="protein sequence ID" value="GAG98433.1"/>
    <property type="molecule type" value="Genomic_DNA"/>
</dbReference>
<dbReference type="AlphaFoldDB" id="X1CQR0"/>
<accession>X1CQR0</accession>
<protein>
    <submittedName>
        <fullName evidence="1">Uncharacterized protein</fullName>
    </submittedName>
</protein>
<sequence length="78" mass="9301">RMMYSTSFMAGQYDTRFVEERFSMDTSQDIKGDMTEVAAILATLVAHQQTQRAAHIIQRNERDTSNWKWVGRWERMQR</sequence>
<feature type="non-terminal residue" evidence="1">
    <location>
        <position position="1"/>
    </location>
</feature>
<comment type="caution">
    <text evidence="1">The sequence shown here is derived from an EMBL/GenBank/DDBJ whole genome shotgun (WGS) entry which is preliminary data.</text>
</comment>
<organism evidence="1">
    <name type="scientific">marine sediment metagenome</name>
    <dbReference type="NCBI Taxonomy" id="412755"/>
    <lineage>
        <taxon>unclassified sequences</taxon>
        <taxon>metagenomes</taxon>
        <taxon>ecological metagenomes</taxon>
    </lineage>
</organism>
<gene>
    <name evidence="1" type="ORF">S01H4_39321</name>
</gene>
<evidence type="ECO:0000313" key="1">
    <source>
        <dbReference type="EMBL" id="GAG98433.1"/>
    </source>
</evidence>